<name>A0A4Y2IKD5_ARAVE</name>
<accession>A0A4Y2IKD5</accession>
<comment type="caution">
    <text evidence="1">The sequence shown here is derived from an EMBL/GenBank/DDBJ whole genome shotgun (WGS) entry which is preliminary data.</text>
</comment>
<organism evidence="1 2">
    <name type="scientific">Araneus ventricosus</name>
    <name type="common">Orbweaver spider</name>
    <name type="synonym">Epeira ventricosa</name>
    <dbReference type="NCBI Taxonomy" id="182803"/>
    <lineage>
        <taxon>Eukaryota</taxon>
        <taxon>Metazoa</taxon>
        <taxon>Ecdysozoa</taxon>
        <taxon>Arthropoda</taxon>
        <taxon>Chelicerata</taxon>
        <taxon>Arachnida</taxon>
        <taxon>Araneae</taxon>
        <taxon>Araneomorphae</taxon>
        <taxon>Entelegynae</taxon>
        <taxon>Araneoidea</taxon>
        <taxon>Araneidae</taxon>
        <taxon>Araneus</taxon>
    </lineage>
</organism>
<protein>
    <submittedName>
        <fullName evidence="1">Uncharacterized protein</fullName>
    </submittedName>
</protein>
<proteinExistence type="predicted"/>
<dbReference type="AlphaFoldDB" id="A0A4Y2IKD5"/>
<sequence>MEFRGRRPASTKSEVRLAVTKSPNNSYDVELQMEFKDVIDGDQPSSGSWELAVTSHEITASMIWNSRGRHSASAVSGELELAVTKSPNNSDDVELQMEFKRCVDQHSAVSQEVGVLCNKVAENSSDDVEFADGIQRRSSTSVSRLRELGVSCNKVAK</sequence>
<evidence type="ECO:0000313" key="2">
    <source>
        <dbReference type="Proteomes" id="UP000499080"/>
    </source>
</evidence>
<dbReference type="EMBL" id="BGPR01002704">
    <property type="protein sequence ID" value="GBM77692.1"/>
    <property type="molecule type" value="Genomic_DNA"/>
</dbReference>
<reference evidence="1 2" key="1">
    <citation type="journal article" date="2019" name="Sci. Rep.">
        <title>Orb-weaving spider Araneus ventricosus genome elucidates the spidroin gene catalogue.</title>
        <authorList>
            <person name="Kono N."/>
            <person name="Nakamura H."/>
            <person name="Ohtoshi R."/>
            <person name="Moran D.A.P."/>
            <person name="Shinohara A."/>
            <person name="Yoshida Y."/>
            <person name="Fujiwara M."/>
            <person name="Mori M."/>
            <person name="Tomita M."/>
            <person name="Arakawa K."/>
        </authorList>
    </citation>
    <scope>NUCLEOTIDE SEQUENCE [LARGE SCALE GENOMIC DNA]</scope>
</reference>
<dbReference type="Proteomes" id="UP000499080">
    <property type="component" value="Unassembled WGS sequence"/>
</dbReference>
<gene>
    <name evidence="1" type="ORF">AVEN_80296_1</name>
</gene>
<evidence type="ECO:0000313" key="1">
    <source>
        <dbReference type="EMBL" id="GBM77692.1"/>
    </source>
</evidence>
<keyword evidence="2" id="KW-1185">Reference proteome</keyword>